<evidence type="ECO:0000256" key="2">
    <source>
        <dbReference type="SAM" id="Phobius"/>
    </source>
</evidence>
<organism evidence="3 4">
    <name type="scientific">Helicobacter cetorum (strain ATCC BAA-429 / MIT 00-7128)</name>
    <dbReference type="NCBI Taxonomy" id="182217"/>
    <lineage>
        <taxon>Bacteria</taxon>
        <taxon>Pseudomonadati</taxon>
        <taxon>Campylobacterota</taxon>
        <taxon>Epsilonproteobacteria</taxon>
        <taxon>Campylobacterales</taxon>
        <taxon>Helicobacteraceae</taxon>
        <taxon>Helicobacter</taxon>
    </lineage>
</organism>
<dbReference type="AlphaFoldDB" id="I0EM63"/>
<name>I0EM63_HELC0</name>
<keyword evidence="2" id="KW-1133">Transmembrane helix</keyword>
<keyword evidence="4" id="KW-1185">Reference proteome</keyword>
<dbReference type="PATRIC" id="fig|182217.3.peg.804"/>
<dbReference type="PRINTS" id="PR01776">
    <property type="entry name" value="HPOMPFAMILY"/>
</dbReference>
<dbReference type="STRING" id="182217.HCW_03765"/>
<keyword evidence="2" id="KW-0472">Membrane</keyword>
<gene>
    <name evidence="3" type="ordered locus">HCW_03765</name>
</gene>
<accession>I0EM63</accession>
<reference evidence="4" key="1">
    <citation type="submission" date="2012-04" db="EMBL/GenBank/DDBJ databases">
        <title>Complete genome sequence of Helicobacter cetorum strain MIT 00-7128.</title>
        <authorList>
            <person name="Kersulyte D."/>
            <person name="Berg D.E."/>
        </authorList>
    </citation>
    <scope>NUCLEOTIDE SEQUENCE [LARGE SCALE GENOMIC DNA]</scope>
    <source>
        <strain evidence="4">MIT 00-7128</strain>
    </source>
</reference>
<feature type="region of interest" description="Disordered" evidence="1">
    <location>
        <begin position="504"/>
        <end position="574"/>
    </location>
</feature>
<keyword evidence="2" id="KW-0812">Transmembrane</keyword>
<feature type="compositionally biased region" description="Low complexity" evidence="1">
    <location>
        <begin position="525"/>
        <end position="535"/>
    </location>
</feature>
<protein>
    <submittedName>
        <fullName evidence="3">Putative outer membrane protein HomB</fullName>
    </submittedName>
</protein>
<dbReference type="InterPro" id="IPR002718">
    <property type="entry name" value="OMP_Helicobacter"/>
</dbReference>
<dbReference type="HOGENOM" id="CLU_017994_1_0_7"/>
<proteinExistence type="predicted"/>
<dbReference type="Pfam" id="PF01856">
    <property type="entry name" value="HP_OMP"/>
    <property type="match status" value="1"/>
</dbReference>
<evidence type="ECO:0000313" key="3">
    <source>
        <dbReference type="EMBL" id="AFI04032.1"/>
    </source>
</evidence>
<sequence length="751" mass="84245">MANNERERERVKGVLALQNRTPFILNIAYNNLSAKSILVFIACFFMLGSLEMMKAHQKDGFFIEGGFESGLLQAEKQEVSYKESHSIAPFSNQAFTKNVLFDLNQQENNKLNTPYISTQEIKANSQSVFPTMPNCDPGCMQDGFDTKHMVEVSLDEYTLSGLIIKNYMPYSLNNLDLVAIPKNGGKPIIITTLESIGAFSSVTLDSYFDTKQLNFINHRIDCGGDNMEVCQKSIVKFNKEYDLELMPSFSSSYNTKRVMDALKEISVDIHAVFNDKAFTSDTIPNTKESVWSKVSLQEAKMYTSMIIDLAYLFSSKTWAEDILNAPFVFSNSLPIGLNGQVDYKEAKAKGIKGSIISKQEIIDSFRGSPLNKVLYLTILSPKAWNFLGLSTTWNMGVKSEILNPKYNKILSDPSLINGEGARSGVDGLEVFLHEYSHTRGWNSDFGTGNMTYPNVPKNPHPTKECPNGDYCINNKGVLPGYVGVSAKAWTTLAKEDKMPVIFSSSGPIAINEPSKQPQKTESKPQPKQTHQTQTRPQPPKTESKNSHQAPIKIHSTPSNPLNKENHHKDNKPFKPFSPSHMLKAIARQINSSHNVAMVGFDVKVGYQHYFNDFLGLAYYGLIKYNYSHLNISSVSQVGLGVGTDLLIDFFNSYQTSYHRNKFLNSLGSFIGFRGLYNGYSVLNLFENTGNLDFTTGINYRFKHSKYSIGVALPLIQHDIKAFFDRSSMQGELVLKEGVSHFNVFLNYGWVF</sequence>
<dbReference type="Proteomes" id="UP000005010">
    <property type="component" value="Chromosome"/>
</dbReference>
<feature type="transmembrane region" description="Helical" evidence="2">
    <location>
        <begin position="32"/>
        <end position="50"/>
    </location>
</feature>
<dbReference type="EMBL" id="CP003479">
    <property type="protein sequence ID" value="AFI04032.1"/>
    <property type="molecule type" value="Genomic_DNA"/>
</dbReference>
<feature type="compositionally biased region" description="Basic and acidic residues" evidence="1">
    <location>
        <begin position="563"/>
        <end position="572"/>
    </location>
</feature>
<evidence type="ECO:0000256" key="1">
    <source>
        <dbReference type="SAM" id="MobiDB-lite"/>
    </source>
</evidence>
<dbReference type="KEGG" id="hce:HCW_03765"/>
<evidence type="ECO:0000313" key="4">
    <source>
        <dbReference type="Proteomes" id="UP000005010"/>
    </source>
</evidence>